<dbReference type="WBParaSite" id="SVE_0331200.1">
    <property type="protein sequence ID" value="SVE_0331200.1"/>
    <property type="gene ID" value="SVE_0331200"/>
</dbReference>
<accession>A0A0K0F3C9</accession>
<evidence type="ECO:0000256" key="1">
    <source>
        <dbReference type="SAM" id="MobiDB-lite"/>
    </source>
</evidence>
<dbReference type="InterPro" id="IPR037238">
    <property type="entry name" value="YbiA-like_sf"/>
</dbReference>
<organism evidence="2 3">
    <name type="scientific">Strongyloides venezuelensis</name>
    <name type="common">Threadworm</name>
    <dbReference type="NCBI Taxonomy" id="75913"/>
    <lineage>
        <taxon>Eukaryota</taxon>
        <taxon>Metazoa</taxon>
        <taxon>Ecdysozoa</taxon>
        <taxon>Nematoda</taxon>
        <taxon>Chromadorea</taxon>
        <taxon>Rhabditida</taxon>
        <taxon>Tylenchina</taxon>
        <taxon>Panagrolaimomorpha</taxon>
        <taxon>Strongyloidoidea</taxon>
        <taxon>Strongyloididae</taxon>
        <taxon>Strongyloides</taxon>
    </lineage>
</organism>
<sequence>MELDDVGNRLTGLQTPRHNNLVILLLVGMDFKNVDKLSGGHKKKVDVKVEIKKEGSLNEPPPIRSYPSNKSSERNSYCGRRKGSRNDSNRDRNKSSRRNSSRDRKSISKKGSRRNPRGHSRTISRRNRSPCRDGDIRYNNFWDEDNDENMVVEDIPADVNSISFTISQENIIYVRYSLSIYSSVHRVPCIAFNGMNFVSVDEGYQYYKLLAFCGSTVTYNFPLGKSSCDIRNFVKRTLAEKRIGRKDVVRWRDERGIQIMYDLTVQKFLQNPRLLDMMIKDKDKMILNVFAQDNYDACGKKEDLKKWVNEMDGQVIKIPCMMDNFNIKYLPKISTGKNIQGFIVMMARKYLEDNDWK</sequence>
<dbReference type="AlphaFoldDB" id="A0A0K0F3C9"/>
<feature type="region of interest" description="Disordered" evidence="1">
    <location>
        <begin position="56"/>
        <end position="131"/>
    </location>
</feature>
<evidence type="ECO:0000313" key="3">
    <source>
        <dbReference type="WBParaSite" id="SVE_0331200.1"/>
    </source>
</evidence>
<feature type="compositionally biased region" description="Basic residues" evidence="1">
    <location>
        <begin position="107"/>
        <end position="129"/>
    </location>
</feature>
<protein>
    <submittedName>
        <fullName evidence="3">DUF1768 domain-containing protein</fullName>
    </submittedName>
</protein>
<dbReference type="SUPFAM" id="SSF143990">
    <property type="entry name" value="YbiA-like"/>
    <property type="match status" value="1"/>
</dbReference>
<evidence type="ECO:0000313" key="2">
    <source>
        <dbReference type="Proteomes" id="UP000035680"/>
    </source>
</evidence>
<feature type="compositionally biased region" description="Basic and acidic residues" evidence="1">
    <location>
        <begin position="84"/>
        <end position="106"/>
    </location>
</feature>
<dbReference type="Proteomes" id="UP000035680">
    <property type="component" value="Unassembled WGS sequence"/>
</dbReference>
<reference evidence="2" key="1">
    <citation type="submission" date="2014-07" db="EMBL/GenBank/DDBJ databases">
        <authorList>
            <person name="Martin A.A"/>
            <person name="De Silva N."/>
        </authorList>
    </citation>
    <scope>NUCLEOTIDE SEQUENCE</scope>
</reference>
<keyword evidence="2" id="KW-1185">Reference proteome</keyword>
<reference evidence="3" key="2">
    <citation type="submission" date="2015-08" db="UniProtKB">
        <authorList>
            <consortium name="WormBaseParasite"/>
        </authorList>
    </citation>
    <scope>IDENTIFICATION</scope>
</reference>
<proteinExistence type="predicted"/>
<dbReference type="Gene3D" id="1.10.357.40">
    <property type="entry name" value="YbiA-like"/>
    <property type="match status" value="1"/>
</dbReference>
<name>A0A0K0F3C9_STRVS</name>